<proteinExistence type="predicted"/>
<evidence type="ECO:0000313" key="3">
    <source>
        <dbReference type="EMBL" id="MBC9786634.1"/>
    </source>
</evidence>
<accession>A0ABR7T791</accession>
<reference evidence="3 4" key="1">
    <citation type="submission" date="2020-07" db="EMBL/GenBank/DDBJ databases">
        <title>Draft whole-genome sequence of Heliobacterium chlorum DSM 3682, type strain.</title>
        <authorList>
            <person name="Kyndt J.A."/>
            <person name="Meyer T.E."/>
            <person name="Imhoff J.F."/>
        </authorList>
    </citation>
    <scope>NUCLEOTIDE SEQUENCE [LARGE SCALE GENOMIC DNA]</scope>
    <source>
        <strain evidence="3 4">DSM 3682</strain>
    </source>
</reference>
<keyword evidence="1" id="KW-0175">Coiled coil</keyword>
<evidence type="ECO:0000313" key="4">
    <source>
        <dbReference type="Proteomes" id="UP000617402"/>
    </source>
</evidence>
<protein>
    <recommendedName>
        <fullName evidence="5">Scaffolding protein</fullName>
    </recommendedName>
</protein>
<organism evidence="3 4">
    <name type="scientific">Heliobacterium chlorum</name>
    <dbReference type="NCBI Taxonomy" id="2698"/>
    <lineage>
        <taxon>Bacteria</taxon>
        <taxon>Bacillati</taxon>
        <taxon>Bacillota</taxon>
        <taxon>Clostridia</taxon>
        <taxon>Eubacteriales</taxon>
        <taxon>Heliobacteriaceae</taxon>
        <taxon>Heliobacterium</taxon>
    </lineage>
</organism>
<evidence type="ECO:0000256" key="2">
    <source>
        <dbReference type="SAM" id="MobiDB-lite"/>
    </source>
</evidence>
<dbReference type="Proteomes" id="UP000617402">
    <property type="component" value="Unassembled WGS sequence"/>
</dbReference>
<gene>
    <name evidence="3" type="ORF">H1S01_19510</name>
</gene>
<name>A0ABR7T791_HELCL</name>
<sequence length="153" mass="17258">MADETQVQEAQQTPVENTPVKADLTPQEHLVPKSRFDEVNTKYKEVQGQLDQLLTEREQQEKQAKEQQGKFEELYKTTADELTKTQDGFKIVNGRVEQLETVINGLLEAKLEGIPKDFHDLVPGNLTPEAKLEWLAAAEKKGLFGSKQEQPVG</sequence>
<feature type="compositionally biased region" description="Polar residues" evidence="2">
    <location>
        <begin position="1"/>
        <end position="16"/>
    </location>
</feature>
<comment type="caution">
    <text evidence="3">The sequence shown here is derived from an EMBL/GenBank/DDBJ whole genome shotgun (WGS) entry which is preliminary data.</text>
</comment>
<feature type="region of interest" description="Disordered" evidence="2">
    <location>
        <begin position="1"/>
        <end position="36"/>
    </location>
</feature>
<feature type="coiled-coil region" evidence="1">
    <location>
        <begin position="36"/>
        <end position="77"/>
    </location>
</feature>
<feature type="non-terminal residue" evidence="3">
    <location>
        <position position="153"/>
    </location>
</feature>
<evidence type="ECO:0008006" key="5">
    <source>
        <dbReference type="Google" id="ProtNLM"/>
    </source>
</evidence>
<evidence type="ECO:0000256" key="1">
    <source>
        <dbReference type="SAM" id="Coils"/>
    </source>
</evidence>
<dbReference type="EMBL" id="JACVHF010000057">
    <property type="protein sequence ID" value="MBC9786634.1"/>
    <property type="molecule type" value="Genomic_DNA"/>
</dbReference>
<keyword evidence="4" id="KW-1185">Reference proteome</keyword>